<gene>
    <name evidence="2" type="ORF">ACFFHQ_04280</name>
</gene>
<feature type="transmembrane region" description="Helical" evidence="1">
    <location>
        <begin position="12"/>
        <end position="32"/>
    </location>
</feature>
<dbReference type="Proteomes" id="UP001589785">
    <property type="component" value="Unassembled WGS sequence"/>
</dbReference>
<sequence length="56" mass="6390">MRVSIGDVLFPLFAWLLPFVLFVAVIWIAFSIGSMGRRLERIERQLAALGEEKGRL</sequence>
<dbReference type="RefSeq" id="WP_157068382.1">
    <property type="nucleotide sequence ID" value="NZ_JBHLVN010000019.1"/>
</dbReference>
<keyword evidence="1" id="KW-1133">Transmembrane helix</keyword>
<proteinExistence type="predicted"/>
<keyword evidence="1" id="KW-0472">Membrane</keyword>
<comment type="caution">
    <text evidence="2">The sequence shown here is derived from an EMBL/GenBank/DDBJ whole genome shotgun (WGS) entry which is preliminary data.</text>
</comment>
<accession>A0ABV6GQD7</accession>
<protein>
    <submittedName>
        <fullName evidence="2">Uncharacterized protein</fullName>
    </submittedName>
</protein>
<evidence type="ECO:0000313" key="2">
    <source>
        <dbReference type="EMBL" id="MFC0296692.1"/>
    </source>
</evidence>
<evidence type="ECO:0000313" key="3">
    <source>
        <dbReference type="Proteomes" id="UP001589785"/>
    </source>
</evidence>
<keyword evidence="3" id="KW-1185">Reference proteome</keyword>
<evidence type="ECO:0000256" key="1">
    <source>
        <dbReference type="SAM" id="Phobius"/>
    </source>
</evidence>
<reference evidence="2 3" key="1">
    <citation type="submission" date="2024-09" db="EMBL/GenBank/DDBJ databases">
        <authorList>
            <person name="Sun Q."/>
            <person name="Mori K."/>
        </authorList>
    </citation>
    <scope>NUCLEOTIDE SEQUENCE [LARGE SCALE GENOMIC DNA]</scope>
    <source>
        <strain evidence="2 3">CCM 7224</strain>
    </source>
</reference>
<name>A0ABV6GQD7_9BACL</name>
<organism evidence="2 3">
    <name type="scientific">Geobacillus jurassicus</name>
    <dbReference type="NCBI Taxonomy" id="235932"/>
    <lineage>
        <taxon>Bacteria</taxon>
        <taxon>Bacillati</taxon>
        <taxon>Bacillota</taxon>
        <taxon>Bacilli</taxon>
        <taxon>Bacillales</taxon>
        <taxon>Anoxybacillaceae</taxon>
        <taxon>Geobacillus</taxon>
    </lineage>
</organism>
<keyword evidence="1" id="KW-0812">Transmembrane</keyword>
<dbReference type="EMBL" id="JBHLVN010000019">
    <property type="protein sequence ID" value="MFC0296692.1"/>
    <property type="molecule type" value="Genomic_DNA"/>
</dbReference>